<comment type="caution">
    <text evidence="2">The sequence shown here is derived from an EMBL/GenBank/DDBJ whole genome shotgun (WGS) entry which is preliminary data.</text>
</comment>
<dbReference type="EMBL" id="MGGW01000005">
    <property type="protein sequence ID" value="OGM55137.1"/>
    <property type="molecule type" value="Genomic_DNA"/>
</dbReference>
<evidence type="ECO:0000313" key="2">
    <source>
        <dbReference type="EMBL" id="OGM55137.1"/>
    </source>
</evidence>
<dbReference type="AlphaFoldDB" id="A0A1F8ATS2"/>
<organism evidence="2 3">
    <name type="scientific">Candidatus Woesebacteria bacterium RIFCSPHIGHO2_12_FULL_41_24</name>
    <dbReference type="NCBI Taxonomy" id="1802510"/>
    <lineage>
        <taxon>Bacteria</taxon>
        <taxon>Candidatus Woeseibacteriota</taxon>
    </lineage>
</organism>
<reference evidence="2 3" key="1">
    <citation type="journal article" date="2016" name="Nat. Commun.">
        <title>Thousands of microbial genomes shed light on interconnected biogeochemical processes in an aquifer system.</title>
        <authorList>
            <person name="Anantharaman K."/>
            <person name="Brown C.T."/>
            <person name="Hug L.A."/>
            <person name="Sharon I."/>
            <person name="Castelle C.J."/>
            <person name="Probst A.J."/>
            <person name="Thomas B.C."/>
            <person name="Singh A."/>
            <person name="Wilkins M.J."/>
            <person name="Karaoz U."/>
            <person name="Brodie E.L."/>
            <person name="Williams K.H."/>
            <person name="Hubbard S.S."/>
            <person name="Banfield J.F."/>
        </authorList>
    </citation>
    <scope>NUCLEOTIDE SEQUENCE [LARGE SCALE GENOMIC DNA]</scope>
</reference>
<name>A0A1F8ATS2_9BACT</name>
<sequence length="238" mass="26962">MNLIKTLFKVKESPIRSTTQVHVPIAEISDGIVYLKDGSACIVLESTSLNFGLLSPAEQKAVILAYAAFLNSLTFPVQIVIRSERKDITNYLMYLDQESKKIKGPKLASLMETYKVFIKDTIKKKQVLGKRFFIVAPFSALELGLSKSFTSSIKKKKGPLPYNKDYVVKKAKVSLYPKRDHLIRQSSRAGLVLKQLSTTQLVELFYQIYNIGEEEKSGTLTERRIEREENEPEPAKPN</sequence>
<evidence type="ECO:0000313" key="3">
    <source>
        <dbReference type="Proteomes" id="UP000178603"/>
    </source>
</evidence>
<gene>
    <name evidence="2" type="ORF">A3E44_04430</name>
</gene>
<accession>A0A1F8ATS2</accession>
<feature type="region of interest" description="Disordered" evidence="1">
    <location>
        <begin position="217"/>
        <end position="238"/>
    </location>
</feature>
<proteinExistence type="predicted"/>
<feature type="compositionally biased region" description="Basic and acidic residues" evidence="1">
    <location>
        <begin position="217"/>
        <end position="227"/>
    </location>
</feature>
<evidence type="ECO:0000256" key="1">
    <source>
        <dbReference type="SAM" id="MobiDB-lite"/>
    </source>
</evidence>
<protein>
    <submittedName>
        <fullName evidence="2">Uncharacterized protein</fullName>
    </submittedName>
</protein>
<dbReference type="Proteomes" id="UP000178603">
    <property type="component" value="Unassembled WGS sequence"/>
</dbReference>